<dbReference type="Proteomes" id="UP001204953">
    <property type="component" value="Unassembled WGS sequence"/>
</dbReference>
<reference evidence="8" key="1">
    <citation type="submission" date="2022-06" db="EMBL/GenBank/DDBJ databases">
        <title>New cyanobacteria of genus Symplocastrum in benthos of Lake Baikal.</title>
        <authorList>
            <person name="Sorokovikova E."/>
            <person name="Tikhonova I."/>
            <person name="Krasnopeev A."/>
            <person name="Evseev P."/>
            <person name="Gladkikh A."/>
            <person name="Belykh O."/>
        </authorList>
    </citation>
    <scope>NUCLEOTIDE SEQUENCE</scope>
    <source>
        <strain evidence="8">BBK-W-15</strain>
    </source>
</reference>
<dbReference type="GO" id="GO:0000155">
    <property type="term" value="F:phosphorelay sensor kinase activity"/>
    <property type="evidence" value="ECO:0007669"/>
    <property type="project" value="InterPro"/>
</dbReference>
<evidence type="ECO:0000256" key="1">
    <source>
        <dbReference type="ARBA" id="ARBA00000085"/>
    </source>
</evidence>
<dbReference type="PANTHER" id="PTHR43547">
    <property type="entry name" value="TWO-COMPONENT HISTIDINE KINASE"/>
    <property type="match status" value="1"/>
</dbReference>
<keyword evidence="3" id="KW-0597">Phosphoprotein</keyword>
<feature type="region of interest" description="Disordered" evidence="6">
    <location>
        <begin position="257"/>
        <end position="296"/>
    </location>
</feature>
<organism evidence="8 9">
    <name type="scientific">Limnofasciculus baicalensis BBK-W-15</name>
    <dbReference type="NCBI Taxonomy" id="2699891"/>
    <lineage>
        <taxon>Bacteria</taxon>
        <taxon>Bacillati</taxon>
        <taxon>Cyanobacteriota</taxon>
        <taxon>Cyanophyceae</taxon>
        <taxon>Coleofasciculales</taxon>
        <taxon>Coleofasciculaceae</taxon>
        <taxon>Limnofasciculus</taxon>
        <taxon>Limnofasciculus baicalensis</taxon>
    </lineage>
</organism>
<dbReference type="EC" id="2.7.13.3" evidence="2"/>
<dbReference type="PANTHER" id="PTHR43547:SF2">
    <property type="entry name" value="HYBRID SIGNAL TRANSDUCTION HISTIDINE KINASE C"/>
    <property type="match status" value="1"/>
</dbReference>
<feature type="compositionally biased region" description="Basic and acidic residues" evidence="6">
    <location>
        <begin position="281"/>
        <end position="296"/>
    </location>
</feature>
<dbReference type="RefSeq" id="WP_254014393.1">
    <property type="nucleotide sequence ID" value="NZ_JAMZMM010000372.1"/>
</dbReference>
<comment type="caution">
    <text evidence="8">The sequence shown here is derived from an EMBL/GenBank/DDBJ whole genome shotgun (WGS) entry which is preliminary data.</text>
</comment>
<dbReference type="AlphaFoldDB" id="A0AAE3GW97"/>
<dbReference type="InterPro" id="IPR005467">
    <property type="entry name" value="His_kinase_dom"/>
</dbReference>
<keyword evidence="5" id="KW-0902">Two-component regulatory system</keyword>
<dbReference type="Pfam" id="PF00512">
    <property type="entry name" value="HisKA"/>
    <property type="match status" value="1"/>
</dbReference>
<gene>
    <name evidence="8" type="ORF">NJ959_24835</name>
</gene>
<evidence type="ECO:0000256" key="2">
    <source>
        <dbReference type="ARBA" id="ARBA00012438"/>
    </source>
</evidence>
<feature type="compositionally biased region" description="Polar residues" evidence="6">
    <location>
        <begin position="257"/>
        <end position="279"/>
    </location>
</feature>
<evidence type="ECO:0000259" key="7">
    <source>
        <dbReference type="PROSITE" id="PS50109"/>
    </source>
</evidence>
<evidence type="ECO:0000256" key="6">
    <source>
        <dbReference type="SAM" id="MobiDB-lite"/>
    </source>
</evidence>
<dbReference type="SUPFAM" id="SSF47384">
    <property type="entry name" value="Homodimeric domain of signal transducing histidine kinase"/>
    <property type="match status" value="1"/>
</dbReference>
<comment type="catalytic activity">
    <reaction evidence="1">
        <text>ATP + protein L-histidine = ADP + protein N-phospho-L-histidine.</text>
        <dbReference type="EC" id="2.7.13.3"/>
    </reaction>
</comment>
<dbReference type="PROSITE" id="PS50109">
    <property type="entry name" value="HIS_KIN"/>
    <property type="match status" value="1"/>
</dbReference>
<proteinExistence type="predicted"/>
<dbReference type="InterPro" id="IPR036890">
    <property type="entry name" value="HATPase_C_sf"/>
</dbReference>
<sequence>MQKWLLPSVSEVLAQSTETGSHEPIVQEGGLSNGSERGLRIAASRKIKECAKAQREWQSAIASLEELLLQVLSQIDRDSQASSLQGLLLVNPAPVLSHSALLSRFQTGIFRAEALLDWHGIQFQLPPGQREQYQQIANTPYDLPLFIRDPLAAEKFCLVFTNKFSLVMAAGEDMTGVPAFRFSFAPEDVEQAWTSLYPRLLLTSSHQLSQLETLVKEFAPKPPDYRIVMEFGRKLLQNLPELPQVEKSHTLSVNFTSGVTQSSKPQSDSNHFCDTSGGRSANREMSQERSTLRLPKDSTDRHWERLVKNDWQDWEEKTIGRRRYKSNSDVTDRLFSSDSPTNESHPDFELLQALTHEIRTPLTTIRTLTKLLLKRRDLPGEAIRRLEIIDRECTEQINRMELIFRAAELENTTVKQSAVNLTSMSVAQVFEQSIPRWQKQAERRSLTLNVILPQNLPTVVSNPAMLDQVLSGLVENFTRTLPGGSHIQVQVTTAGDQLKLQFQSQSDRENSGNSDNLSNGSFRTLKSIGQLLMFQPETGSLCLNLKVTKHLFQALGGKLIVRQRPQEGEVMTIFLPLEVGGGIDYEVKLRN</sequence>
<keyword evidence="9" id="KW-1185">Reference proteome</keyword>
<dbReference type="SUPFAM" id="SSF55874">
    <property type="entry name" value="ATPase domain of HSP90 chaperone/DNA topoisomerase II/histidine kinase"/>
    <property type="match status" value="1"/>
</dbReference>
<keyword evidence="4 8" id="KW-0418">Kinase</keyword>
<accession>A0AAE3GW97</accession>
<evidence type="ECO:0000256" key="5">
    <source>
        <dbReference type="ARBA" id="ARBA00023012"/>
    </source>
</evidence>
<feature type="domain" description="Histidine kinase" evidence="7">
    <location>
        <begin position="353"/>
        <end position="579"/>
    </location>
</feature>
<evidence type="ECO:0000256" key="3">
    <source>
        <dbReference type="ARBA" id="ARBA00022553"/>
    </source>
</evidence>
<dbReference type="EMBL" id="JAMZMM010000372">
    <property type="protein sequence ID" value="MCP2731659.1"/>
    <property type="molecule type" value="Genomic_DNA"/>
</dbReference>
<dbReference type="Gene3D" id="1.10.287.130">
    <property type="match status" value="1"/>
</dbReference>
<keyword evidence="4 8" id="KW-0808">Transferase</keyword>
<dbReference type="InterPro" id="IPR003661">
    <property type="entry name" value="HisK_dim/P_dom"/>
</dbReference>
<name>A0AAE3GW97_9CYAN</name>
<dbReference type="Gene3D" id="3.30.565.10">
    <property type="entry name" value="Histidine kinase-like ATPase, C-terminal domain"/>
    <property type="match status" value="1"/>
</dbReference>
<protein>
    <recommendedName>
        <fullName evidence="2">histidine kinase</fullName>
        <ecNumber evidence="2">2.7.13.3</ecNumber>
    </recommendedName>
</protein>
<dbReference type="CDD" id="cd00082">
    <property type="entry name" value="HisKA"/>
    <property type="match status" value="1"/>
</dbReference>
<evidence type="ECO:0000313" key="9">
    <source>
        <dbReference type="Proteomes" id="UP001204953"/>
    </source>
</evidence>
<evidence type="ECO:0000313" key="8">
    <source>
        <dbReference type="EMBL" id="MCP2731659.1"/>
    </source>
</evidence>
<dbReference type="InterPro" id="IPR036097">
    <property type="entry name" value="HisK_dim/P_sf"/>
</dbReference>
<evidence type="ECO:0000256" key="4">
    <source>
        <dbReference type="ARBA" id="ARBA00022777"/>
    </source>
</evidence>